<evidence type="ECO:0000313" key="3">
    <source>
        <dbReference type="Proteomes" id="UP000326354"/>
    </source>
</evidence>
<dbReference type="Pfam" id="PF04965">
    <property type="entry name" value="GPW_gp25"/>
    <property type="match status" value="1"/>
</dbReference>
<dbReference type="RefSeq" id="WP_151970712.1">
    <property type="nucleotide sequence ID" value="NZ_AP019860.1"/>
</dbReference>
<dbReference type="SUPFAM" id="SSF160719">
    <property type="entry name" value="gpW/gp25-like"/>
    <property type="match status" value="1"/>
</dbReference>
<proteinExistence type="predicted"/>
<dbReference type="Proteomes" id="UP000326354">
    <property type="component" value="Chromosome"/>
</dbReference>
<name>A0A5S9IS92_UABAM</name>
<dbReference type="AlphaFoldDB" id="A0A5S9IS92"/>
<sequence length="116" mass="13455">MHFLQNFSERPRGYSELEQVLHNLNHMLSTKRLYGSVWENFGIEDHSCYGSLEVVTYVKNQIQQNIHLYESRITLIDIEEQENTEPFSLHFQITFSLASSTHTASIKFSEGTVSVT</sequence>
<evidence type="ECO:0000259" key="1">
    <source>
        <dbReference type="Pfam" id="PF04965"/>
    </source>
</evidence>
<dbReference type="EMBL" id="AP019860">
    <property type="protein sequence ID" value="BBM86666.1"/>
    <property type="molecule type" value="Genomic_DNA"/>
</dbReference>
<organism evidence="2 3">
    <name type="scientific">Uabimicrobium amorphum</name>
    <dbReference type="NCBI Taxonomy" id="2596890"/>
    <lineage>
        <taxon>Bacteria</taxon>
        <taxon>Pseudomonadati</taxon>
        <taxon>Planctomycetota</taxon>
        <taxon>Candidatus Uabimicrobiia</taxon>
        <taxon>Candidatus Uabimicrobiales</taxon>
        <taxon>Candidatus Uabimicrobiaceae</taxon>
        <taxon>Candidatus Uabimicrobium</taxon>
    </lineage>
</organism>
<dbReference type="Gene3D" id="3.10.450.40">
    <property type="match status" value="1"/>
</dbReference>
<feature type="domain" description="IraD/Gp25-like" evidence="1">
    <location>
        <begin position="17"/>
        <end position="99"/>
    </location>
</feature>
<dbReference type="KEGG" id="uam:UABAM_05052"/>
<reference evidence="2 3" key="1">
    <citation type="submission" date="2019-08" db="EMBL/GenBank/DDBJ databases">
        <title>Complete genome sequence of Candidatus Uab amorphum.</title>
        <authorList>
            <person name="Shiratori T."/>
            <person name="Suzuki S."/>
            <person name="Kakizawa Y."/>
            <person name="Ishida K."/>
        </authorList>
    </citation>
    <scope>NUCLEOTIDE SEQUENCE [LARGE SCALE GENOMIC DNA]</scope>
    <source>
        <strain evidence="2 3">SRT547</strain>
    </source>
</reference>
<dbReference type="InterPro" id="IPR007048">
    <property type="entry name" value="IraD/Gp25-like"/>
</dbReference>
<protein>
    <recommendedName>
        <fullName evidence="1">IraD/Gp25-like domain-containing protein</fullName>
    </recommendedName>
</protein>
<gene>
    <name evidence="2" type="ORF">UABAM_05052</name>
</gene>
<accession>A0A5S9IS92</accession>
<keyword evidence="3" id="KW-1185">Reference proteome</keyword>
<evidence type="ECO:0000313" key="2">
    <source>
        <dbReference type="EMBL" id="BBM86666.1"/>
    </source>
</evidence>